<evidence type="ECO:0000256" key="4">
    <source>
        <dbReference type="ARBA" id="ARBA00022840"/>
    </source>
</evidence>
<keyword evidence="2" id="KW-0378">Hydrolase</keyword>
<dbReference type="PROSITE" id="PS51194">
    <property type="entry name" value="HELICASE_CTER"/>
    <property type="match status" value="1"/>
</dbReference>
<dbReference type="GO" id="GO:0140097">
    <property type="term" value="F:catalytic activity, acting on DNA"/>
    <property type="evidence" value="ECO:0007669"/>
    <property type="project" value="UniProtKB-ARBA"/>
</dbReference>
<dbReference type="SUPFAM" id="SSF52540">
    <property type="entry name" value="P-loop containing nucleoside triphosphate hydrolases"/>
    <property type="match status" value="1"/>
</dbReference>
<dbReference type="Pfam" id="PF04851">
    <property type="entry name" value="ResIII"/>
    <property type="match status" value="1"/>
</dbReference>
<reference evidence="7" key="1">
    <citation type="submission" date="2013-11" db="EMBL/GenBank/DDBJ databases">
        <title>Comparative genomics of Ignicoccus.</title>
        <authorList>
            <person name="Podar M."/>
        </authorList>
    </citation>
    <scope>NUCLEOTIDE SEQUENCE</scope>
    <source>
        <strain evidence="7">DSM 13166</strain>
    </source>
</reference>
<keyword evidence="4" id="KW-0067">ATP-binding</keyword>
<dbReference type="InterPro" id="IPR001650">
    <property type="entry name" value="Helicase_C-like"/>
</dbReference>
<dbReference type="GO" id="GO:0016787">
    <property type="term" value="F:hydrolase activity"/>
    <property type="evidence" value="ECO:0007669"/>
    <property type="project" value="UniProtKB-KW"/>
</dbReference>
<keyword evidence="1" id="KW-0547">Nucleotide-binding</keyword>
<keyword evidence="3 7" id="KW-0347">Helicase</keyword>
<organism evidence="7 8">
    <name type="scientific">Ignicoccus pacificus DSM 13166</name>
    <dbReference type="NCBI Taxonomy" id="940294"/>
    <lineage>
        <taxon>Archaea</taxon>
        <taxon>Thermoproteota</taxon>
        <taxon>Thermoprotei</taxon>
        <taxon>Desulfurococcales</taxon>
        <taxon>Desulfurococcaceae</taxon>
        <taxon>Ignicoccus</taxon>
    </lineage>
</organism>
<name>A0A977PKT6_9CREN</name>
<protein>
    <submittedName>
        <fullName evidence="7">DEAD/DEAH box helicase</fullName>
    </submittedName>
</protein>
<feature type="domain" description="Helicase ATP-binding" evidence="5">
    <location>
        <begin position="26"/>
        <end position="182"/>
    </location>
</feature>
<dbReference type="EMBL" id="CP006868">
    <property type="protein sequence ID" value="UXD21615.1"/>
    <property type="molecule type" value="Genomic_DNA"/>
</dbReference>
<accession>A0A977PKT6</accession>
<evidence type="ECO:0000313" key="7">
    <source>
        <dbReference type="EMBL" id="UXD21615.1"/>
    </source>
</evidence>
<dbReference type="KEGG" id="ipc:IPA_05915"/>
<keyword evidence="8" id="KW-1185">Reference proteome</keyword>
<dbReference type="SMART" id="SM00487">
    <property type="entry name" value="DEXDc"/>
    <property type="match status" value="1"/>
</dbReference>
<dbReference type="InterPro" id="IPR014001">
    <property type="entry name" value="Helicase_ATP-bd"/>
</dbReference>
<dbReference type="PROSITE" id="PS51192">
    <property type="entry name" value="HELICASE_ATP_BIND_1"/>
    <property type="match status" value="1"/>
</dbReference>
<dbReference type="Proteomes" id="UP001063698">
    <property type="component" value="Chromosome"/>
</dbReference>
<dbReference type="Pfam" id="PF00271">
    <property type="entry name" value="Helicase_C"/>
    <property type="match status" value="1"/>
</dbReference>
<dbReference type="GO" id="GO:0004386">
    <property type="term" value="F:helicase activity"/>
    <property type="evidence" value="ECO:0007669"/>
    <property type="project" value="UniProtKB-KW"/>
</dbReference>
<dbReference type="InterPro" id="IPR027417">
    <property type="entry name" value="P-loop_NTPase"/>
</dbReference>
<gene>
    <name evidence="7" type="ORF">IPA_05915</name>
</gene>
<feature type="domain" description="Helicase C-terminal" evidence="6">
    <location>
        <begin position="277"/>
        <end position="421"/>
    </location>
</feature>
<dbReference type="PANTHER" id="PTHR11274">
    <property type="entry name" value="RAD25/XP-B DNA REPAIR HELICASE"/>
    <property type="match status" value="1"/>
</dbReference>
<dbReference type="GO" id="GO:0005524">
    <property type="term" value="F:ATP binding"/>
    <property type="evidence" value="ECO:0007669"/>
    <property type="project" value="UniProtKB-KW"/>
</dbReference>
<evidence type="ECO:0000259" key="5">
    <source>
        <dbReference type="PROSITE" id="PS51192"/>
    </source>
</evidence>
<proteinExistence type="predicted"/>
<evidence type="ECO:0000259" key="6">
    <source>
        <dbReference type="PROSITE" id="PS51194"/>
    </source>
</evidence>
<sequence length="574" mass="64203">MLPLLNAEKGNSVLKVKLREYQKRALEIALTKKRAVIVMPTGSGKTIVAGAWLEELKRRGELGKALVLEPTRILVDQNSLVLSEKFEVEAKPLHGGKSETEKRSALKAEVVVATPEEAVNFPDLLKEVNVLVVDECHHTTGKDAYVKVVELVKAEWRLGLSAFIPPNRKEMIEKYIGEIIVWTYENEEILRYMPKWIGEVYESPLCKECMEYYQKLKEMWASSAGRIRGLYALAMRFLARDGALALAESAKKGTLLSHLLREIEGLEKCTRSCPVHKLPHLERVLNDHPFEKAIVFIDRVVVARFVAEKLGAALVVGKRSGKVKLEEVKKASIIVSTSAGEEGIDLPEADLLVIWSNTSSTLRLIQRIGRLLRPKQGKMKFLVFIATPETVDMDLLIEGLEMAKRVGVDAHVDVKVLRRLLRKSTAGSVMEALKGRPLYEEFIAELAAIPLTRLKRILNRLGKEGIAAYLYGPAGKLWFLQEDAHLVWSELEDYLTPCPGAWVHVKETGNKGLPGRVAEELGKRVPVGPLTVKVRARLEGMEIFDVRKYNFLISEPEVAKLVVFNASSRGLLGC</sequence>
<dbReference type="GO" id="GO:0003677">
    <property type="term" value="F:DNA binding"/>
    <property type="evidence" value="ECO:0007669"/>
    <property type="project" value="InterPro"/>
</dbReference>
<dbReference type="Gene3D" id="3.40.50.300">
    <property type="entry name" value="P-loop containing nucleotide triphosphate hydrolases"/>
    <property type="match status" value="2"/>
</dbReference>
<evidence type="ECO:0000256" key="2">
    <source>
        <dbReference type="ARBA" id="ARBA00022801"/>
    </source>
</evidence>
<dbReference type="InterPro" id="IPR050615">
    <property type="entry name" value="ATP-dep_DNA_Helicase"/>
</dbReference>
<dbReference type="InterPro" id="IPR006935">
    <property type="entry name" value="Helicase/UvrB_N"/>
</dbReference>
<evidence type="ECO:0000256" key="3">
    <source>
        <dbReference type="ARBA" id="ARBA00022806"/>
    </source>
</evidence>
<evidence type="ECO:0000313" key="8">
    <source>
        <dbReference type="Proteomes" id="UP001063698"/>
    </source>
</evidence>
<dbReference type="SMART" id="SM00490">
    <property type="entry name" value="HELICc"/>
    <property type="match status" value="1"/>
</dbReference>
<evidence type="ECO:0000256" key="1">
    <source>
        <dbReference type="ARBA" id="ARBA00022741"/>
    </source>
</evidence>
<dbReference type="AlphaFoldDB" id="A0A977PKT6"/>
<dbReference type="PANTHER" id="PTHR11274:SF0">
    <property type="entry name" value="GENERAL TRANSCRIPTION AND DNA REPAIR FACTOR IIH HELICASE SUBUNIT XPB"/>
    <property type="match status" value="1"/>
</dbReference>